<accession>A0A8J6QVN3</accession>
<dbReference type="RefSeq" id="WP_191146352.1">
    <property type="nucleotide sequence ID" value="NZ_JACXAF010000034.1"/>
</dbReference>
<comment type="caution">
    <text evidence="2">The sequence shown here is derived from an EMBL/GenBank/DDBJ whole genome shotgun (WGS) entry which is preliminary data.</text>
</comment>
<evidence type="ECO:0000313" key="3">
    <source>
        <dbReference type="Proteomes" id="UP000638014"/>
    </source>
</evidence>
<dbReference type="Proteomes" id="UP000638014">
    <property type="component" value="Unassembled WGS sequence"/>
</dbReference>
<dbReference type="AlphaFoldDB" id="A0A8J6QVN3"/>
<protein>
    <submittedName>
        <fullName evidence="2">HDOD domain-containing protein</fullName>
    </submittedName>
</protein>
<dbReference type="SUPFAM" id="SSF109604">
    <property type="entry name" value="HD-domain/PDEase-like"/>
    <property type="match status" value="1"/>
</dbReference>
<gene>
    <name evidence="2" type="ORF">IC617_17850</name>
</gene>
<keyword evidence="3" id="KW-1185">Reference proteome</keyword>
<evidence type="ECO:0000259" key="1">
    <source>
        <dbReference type="PROSITE" id="PS51833"/>
    </source>
</evidence>
<reference evidence="2" key="1">
    <citation type="submission" date="2020-09" db="EMBL/GenBank/DDBJ databases">
        <title>A novel bacterium of genus Neiella, isolated from South China Sea.</title>
        <authorList>
            <person name="Huang H."/>
            <person name="Mo K."/>
            <person name="Hu Y."/>
        </authorList>
    </citation>
    <scope>NUCLEOTIDE SEQUENCE</scope>
    <source>
        <strain evidence="2">HB171785</strain>
    </source>
</reference>
<dbReference type="InterPro" id="IPR052340">
    <property type="entry name" value="RNase_Y/CdgJ"/>
</dbReference>
<dbReference type="PANTHER" id="PTHR33525">
    <property type="match status" value="1"/>
</dbReference>
<sequence length="276" mass="30346">MAIEQALVLTFKDKLARDVLVIPSLPEVAMTVCETVERDDVSLKEIADLITRDAGMAARMIKIANSPLFGVSQRIKTIHDAVNRIGLTAIKNIATTMAMEQLYVSSNEQIYELLEENWKRAVKVASSAAALATMYPNRLPFNSELITLAGVVHNIGALPILLEMERMPKVSADVEVIVRVVQSLQHEIGTKLLAVWEFDETVIDAVTQLAEPKPTDGEASLGDFICAAVIAQGGYHEQDQDELLKPFIDKGIVADSDVFTSPDYLTPYRDTLSSFN</sequence>
<proteinExistence type="predicted"/>
<dbReference type="InterPro" id="IPR013976">
    <property type="entry name" value="HDOD"/>
</dbReference>
<evidence type="ECO:0000313" key="2">
    <source>
        <dbReference type="EMBL" id="MBD1391294.1"/>
    </source>
</evidence>
<name>A0A8J6QVN3_9GAMM</name>
<feature type="domain" description="HDOD" evidence="1">
    <location>
        <begin position="22"/>
        <end position="212"/>
    </location>
</feature>
<dbReference type="PROSITE" id="PS51833">
    <property type="entry name" value="HDOD"/>
    <property type="match status" value="1"/>
</dbReference>
<dbReference type="PANTHER" id="PTHR33525:SF3">
    <property type="entry name" value="RIBONUCLEASE Y"/>
    <property type="match status" value="1"/>
</dbReference>
<dbReference type="Pfam" id="PF08668">
    <property type="entry name" value="HDOD"/>
    <property type="match status" value="1"/>
</dbReference>
<dbReference type="EMBL" id="JACXAF010000034">
    <property type="protein sequence ID" value="MBD1391294.1"/>
    <property type="molecule type" value="Genomic_DNA"/>
</dbReference>
<dbReference type="Gene3D" id="1.10.3210.10">
    <property type="entry name" value="Hypothetical protein af1432"/>
    <property type="match status" value="1"/>
</dbReference>
<organism evidence="2 3">
    <name type="scientific">Neiella litorisoli</name>
    <dbReference type="NCBI Taxonomy" id="2771431"/>
    <lineage>
        <taxon>Bacteria</taxon>
        <taxon>Pseudomonadati</taxon>
        <taxon>Pseudomonadota</taxon>
        <taxon>Gammaproteobacteria</taxon>
        <taxon>Alteromonadales</taxon>
        <taxon>Echinimonadaceae</taxon>
        <taxon>Neiella</taxon>
    </lineage>
</organism>